<feature type="transmembrane region" description="Helical" evidence="6">
    <location>
        <begin position="12"/>
        <end position="30"/>
    </location>
</feature>
<keyword evidence="5 6" id="KW-0472">Membrane</keyword>
<dbReference type="PANTHER" id="PTHR21716">
    <property type="entry name" value="TRANSMEMBRANE PROTEIN"/>
    <property type="match status" value="1"/>
</dbReference>
<dbReference type="Proteomes" id="UP000031643">
    <property type="component" value="Chromosome"/>
</dbReference>
<accession>A0A0A8K248</accession>
<feature type="transmembrane region" description="Helical" evidence="6">
    <location>
        <begin position="197"/>
        <end position="220"/>
    </location>
</feature>
<dbReference type="RefSeq" id="WP_082025550.1">
    <property type="nucleotide sequence ID" value="NZ_AP014648.1"/>
</dbReference>
<organism evidence="7 8">
    <name type="scientific">Methyloceanibacter caenitepidi</name>
    <dbReference type="NCBI Taxonomy" id="1384459"/>
    <lineage>
        <taxon>Bacteria</taxon>
        <taxon>Pseudomonadati</taxon>
        <taxon>Pseudomonadota</taxon>
        <taxon>Alphaproteobacteria</taxon>
        <taxon>Hyphomicrobiales</taxon>
        <taxon>Hyphomicrobiaceae</taxon>
        <taxon>Methyloceanibacter</taxon>
    </lineage>
</organism>
<dbReference type="EMBL" id="AP014648">
    <property type="protein sequence ID" value="BAQ16980.1"/>
    <property type="molecule type" value="Genomic_DNA"/>
</dbReference>
<evidence type="ECO:0000256" key="4">
    <source>
        <dbReference type="ARBA" id="ARBA00022989"/>
    </source>
</evidence>
<protein>
    <recommendedName>
        <fullName evidence="9">AI-2E family transporter</fullName>
    </recommendedName>
</protein>
<dbReference type="GO" id="GO:0055085">
    <property type="term" value="P:transmembrane transport"/>
    <property type="evidence" value="ECO:0007669"/>
    <property type="project" value="TreeGrafter"/>
</dbReference>
<evidence type="ECO:0000313" key="8">
    <source>
        <dbReference type="Proteomes" id="UP000031643"/>
    </source>
</evidence>
<gene>
    <name evidence="7" type="ORF">GL4_1524</name>
</gene>
<name>A0A0A8K248_9HYPH</name>
<dbReference type="HOGENOM" id="CLU_031275_1_1_5"/>
<dbReference type="PANTHER" id="PTHR21716:SF62">
    <property type="entry name" value="TRANSPORT PROTEIN YDBI-RELATED"/>
    <property type="match status" value="1"/>
</dbReference>
<feature type="transmembrane region" description="Helical" evidence="6">
    <location>
        <begin position="140"/>
        <end position="163"/>
    </location>
</feature>
<feature type="transmembrane region" description="Helical" evidence="6">
    <location>
        <begin position="226"/>
        <end position="254"/>
    </location>
</feature>
<evidence type="ECO:0000256" key="3">
    <source>
        <dbReference type="ARBA" id="ARBA00022692"/>
    </source>
</evidence>
<evidence type="ECO:0000256" key="2">
    <source>
        <dbReference type="ARBA" id="ARBA00009773"/>
    </source>
</evidence>
<feature type="transmembrane region" description="Helical" evidence="6">
    <location>
        <begin position="293"/>
        <end position="326"/>
    </location>
</feature>
<comment type="similarity">
    <text evidence="2">Belongs to the autoinducer-2 exporter (AI-2E) (TC 2.A.86) family.</text>
</comment>
<reference evidence="7 8" key="1">
    <citation type="submission" date="2014-09" db="EMBL/GenBank/DDBJ databases">
        <title>Genome sequencing of Methyloceanibacter caenitepidi Gela4.</title>
        <authorList>
            <person name="Takeuchi M."/>
            <person name="Susumu S."/>
            <person name="Kamagata Y."/>
            <person name="Oshima K."/>
            <person name="Hattori M."/>
            <person name="Iwasaki W."/>
        </authorList>
    </citation>
    <scope>NUCLEOTIDE SEQUENCE [LARGE SCALE GENOMIC DNA]</scope>
    <source>
        <strain evidence="7 8">Gela4</strain>
    </source>
</reference>
<dbReference type="OrthoDB" id="5761230at2"/>
<evidence type="ECO:0000256" key="5">
    <source>
        <dbReference type="ARBA" id="ARBA00023136"/>
    </source>
</evidence>
<comment type="subcellular location">
    <subcellularLocation>
        <location evidence="1">Membrane</location>
        <topology evidence="1">Multi-pass membrane protein</topology>
    </subcellularLocation>
</comment>
<dbReference type="KEGG" id="mcg:GL4_1524"/>
<keyword evidence="4 6" id="KW-1133">Transmembrane helix</keyword>
<proteinExistence type="inferred from homology"/>
<dbReference type="GO" id="GO:0016020">
    <property type="term" value="C:membrane"/>
    <property type="evidence" value="ECO:0007669"/>
    <property type="project" value="UniProtKB-SubCell"/>
</dbReference>
<dbReference type="InterPro" id="IPR002549">
    <property type="entry name" value="AI-2E-like"/>
</dbReference>
<keyword evidence="8" id="KW-1185">Reference proteome</keyword>
<dbReference type="AlphaFoldDB" id="A0A0A8K248"/>
<feature type="transmembrane region" description="Helical" evidence="6">
    <location>
        <begin position="65"/>
        <end position="86"/>
    </location>
</feature>
<sequence length="331" mass="34880">MAEKITTKPQSPAALILFALGCIIAIIAIWWLREAFLLAFASVVLAIALDAAARPLLATKLPRTWAVLITLAVIVAVLGLLGWLVGAQVSAQLGELYAQLPKAVQSLEQVTGLSLPSASEIVSRGGSGFLSGVVGTIASWGWTAAGVATTFFLVLMGAVFLALNPDVYRRGTLKLVPERYRDRVDEAMSDSANGLRLWLFGQLISMALIGSLVTLGTWALGLPAPLALGIIAGIAAFVPMLGAIVGAIPAVLLATTEGMNMALWTILLFVVIQQVESNIVLPQVQREMIRIPPALFLFSVLAFGILFGMFGVLLAGPLTVAVFVLIRKAVG</sequence>
<dbReference type="Pfam" id="PF01594">
    <property type="entry name" value="AI-2E_transport"/>
    <property type="match status" value="1"/>
</dbReference>
<evidence type="ECO:0000256" key="1">
    <source>
        <dbReference type="ARBA" id="ARBA00004141"/>
    </source>
</evidence>
<evidence type="ECO:0000256" key="6">
    <source>
        <dbReference type="SAM" id="Phobius"/>
    </source>
</evidence>
<evidence type="ECO:0000313" key="7">
    <source>
        <dbReference type="EMBL" id="BAQ16980.1"/>
    </source>
</evidence>
<keyword evidence="3 6" id="KW-0812">Transmembrane</keyword>
<dbReference type="PROSITE" id="PS51257">
    <property type="entry name" value="PROKAR_LIPOPROTEIN"/>
    <property type="match status" value="1"/>
</dbReference>
<feature type="transmembrane region" description="Helical" evidence="6">
    <location>
        <begin position="36"/>
        <end position="53"/>
    </location>
</feature>
<evidence type="ECO:0008006" key="9">
    <source>
        <dbReference type="Google" id="ProtNLM"/>
    </source>
</evidence>